<dbReference type="Gene3D" id="2.40.110.10">
    <property type="entry name" value="Butyryl-CoA Dehydrogenase, subunit A, domain 2"/>
    <property type="match status" value="1"/>
</dbReference>
<dbReference type="Pfam" id="PF02771">
    <property type="entry name" value="Acyl-CoA_dh_N"/>
    <property type="match status" value="1"/>
</dbReference>
<feature type="domain" description="Acyl-CoA oxidase/dehydrogenase middle" evidence="7">
    <location>
        <begin position="112"/>
        <end position="205"/>
    </location>
</feature>
<dbReference type="PANTHER" id="PTHR43884">
    <property type="entry name" value="ACYL-COA DEHYDROGENASE"/>
    <property type="match status" value="1"/>
</dbReference>
<name>K1LV80_9LACT</name>
<keyword evidence="5" id="KW-0560">Oxidoreductase</keyword>
<gene>
    <name evidence="9" type="ORF">HMPREF9706_01389</name>
</gene>
<keyword evidence="10" id="KW-1185">Reference proteome</keyword>
<dbReference type="GO" id="GO:0050660">
    <property type="term" value="F:flavin adenine dinucleotide binding"/>
    <property type="evidence" value="ECO:0007669"/>
    <property type="project" value="InterPro"/>
</dbReference>
<proteinExistence type="inferred from homology"/>
<dbReference type="RefSeq" id="WP_006908699.1">
    <property type="nucleotide sequence ID" value="NZ_JH932292.1"/>
</dbReference>
<evidence type="ECO:0000256" key="5">
    <source>
        <dbReference type="RuleBase" id="RU362125"/>
    </source>
</evidence>
<evidence type="ECO:0000256" key="2">
    <source>
        <dbReference type="ARBA" id="ARBA00009347"/>
    </source>
</evidence>
<comment type="caution">
    <text evidence="9">The sequence shown here is derived from an EMBL/GenBank/DDBJ whole genome shotgun (WGS) entry which is preliminary data.</text>
</comment>
<dbReference type="InterPro" id="IPR046373">
    <property type="entry name" value="Acyl-CoA_Oxase/DH_mid-dom_sf"/>
</dbReference>
<evidence type="ECO:0008006" key="11">
    <source>
        <dbReference type="Google" id="ProtNLM"/>
    </source>
</evidence>
<dbReference type="OrthoDB" id="9785203at2"/>
<dbReference type="InterPro" id="IPR036250">
    <property type="entry name" value="AcylCo_DH-like_C"/>
</dbReference>
<dbReference type="PANTHER" id="PTHR43884:SF37">
    <property type="entry name" value="ACYL-COA DEHYDROGENASE"/>
    <property type="match status" value="1"/>
</dbReference>
<evidence type="ECO:0000313" key="10">
    <source>
        <dbReference type="Proteomes" id="UP000004465"/>
    </source>
</evidence>
<dbReference type="Gene3D" id="1.10.540.10">
    <property type="entry name" value="Acyl-CoA dehydrogenase/oxidase, N-terminal domain"/>
    <property type="match status" value="1"/>
</dbReference>
<dbReference type="EMBL" id="AGZD01000009">
    <property type="protein sequence ID" value="EKB53953.1"/>
    <property type="molecule type" value="Genomic_DNA"/>
</dbReference>
<keyword evidence="4 5" id="KW-0274">FAD</keyword>
<feature type="domain" description="Acyl-CoA dehydrogenase/oxidase C-terminal" evidence="6">
    <location>
        <begin position="234"/>
        <end position="351"/>
    </location>
</feature>
<feature type="domain" description="Acyl-CoA dehydrogenase/oxidase N-terminal" evidence="8">
    <location>
        <begin position="6"/>
        <end position="106"/>
    </location>
</feature>
<dbReference type="InterPro" id="IPR009100">
    <property type="entry name" value="AcylCoA_DH/oxidase_NM_dom_sf"/>
</dbReference>
<organism evidence="9 10">
    <name type="scientific">Facklamia hominis CCUG 36813</name>
    <dbReference type="NCBI Taxonomy" id="883111"/>
    <lineage>
        <taxon>Bacteria</taxon>
        <taxon>Bacillati</taxon>
        <taxon>Bacillota</taxon>
        <taxon>Bacilli</taxon>
        <taxon>Lactobacillales</taxon>
        <taxon>Aerococcaceae</taxon>
        <taxon>Facklamia</taxon>
    </lineage>
</organism>
<comment type="cofactor">
    <cofactor evidence="1 5">
        <name>FAD</name>
        <dbReference type="ChEBI" id="CHEBI:57692"/>
    </cofactor>
</comment>
<protein>
    <recommendedName>
        <fullName evidence="11">Acyl-CoA dehydrogenase</fullName>
    </recommendedName>
</protein>
<accession>K1LV80</accession>
<dbReference type="SUPFAM" id="SSF56645">
    <property type="entry name" value="Acyl-CoA dehydrogenase NM domain-like"/>
    <property type="match status" value="1"/>
</dbReference>
<evidence type="ECO:0000313" key="9">
    <source>
        <dbReference type="EMBL" id="EKB53953.1"/>
    </source>
</evidence>
<dbReference type="Gene3D" id="1.20.140.10">
    <property type="entry name" value="Butyryl-CoA Dehydrogenase, subunit A, domain 3"/>
    <property type="match status" value="1"/>
</dbReference>
<dbReference type="HOGENOM" id="CLU_018204_3_2_9"/>
<evidence type="ECO:0000256" key="3">
    <source>
        <dbReference type="ARBA" id="ARBA00022630"/>
    </source>
</evidence>
<dbReference type="PATRIC" id="fig|883111.3.peg.1401"/>
<dbReference type="AlphaFoldDB" id="K1LV80"/>
<comment type="similarity">
    <text evidence="2 5">Belongs to the acyl-CoA dehydrogenase family.</text>
</comment>
<dbReference type="CDD" id="cd00567">
    <property type="entry name" value="ACAD"/>
    <property type="match status" value="1"/>
</dbReference>
<dbReference type="InterPro" id="IPR037069">
    <property type="entry name" value="AcylCoA_DH/ox_N_sf"/>
</dbReference>
<dbReference type="PIRSF" id="PIRSF016578">
    <property type="entry name" value="HsaA"/>
    <property type="match status" value="1"/>
</dbReference>
<evidence type="ECO:0000259" key="8">
    <source>
        <dbReference type="Pfam" id="PF02771"/>
    </source>
</evidence>
<dbReference type="Pfam" id="PF00441">
    <property type="entry name" value="Acyl-CoA_dh_1"/>
    <property type="match status" value="1"/>
</dbReference>
<sequence>MSKYYDDALEFAKKYIAPYAEEMDAKAEFPKEVFKKLGEHGYMGLMVEEEYGGQGKGVQQNVEVCLAFAQYAPTVALCYMMHNNVMPKFYNASKEIKDKILPEIVKNGKFIAAAGSEPKGGNNSNSSETTYKVVGDKAIINGSKTLVTMGGNADYYSVVCTNEENNQVSWFIVPSDTPGITFDTNDWNGFGMRGNTSCSMYLKDVEVDLLYLIAHADTINKRDIQIGDNSFIMGIACANAGVTFGVCRNAIEHIKSRVYPDGKKMIDFDTIKLHVSKVYTLAQATKSLCLEAGRATDANEEDQDEKCVAARLMATEASMEAAKLGMRIGGGRAYNNKGSMTRWLRDSYAGQVMAPSVDALSLTLGKNITNKDIEIK</sequence>
<dbReference type="STRING" id="883111.HMPREF9706_01389"/>
<evidence type="ECO:0000259" key="6">
    <source>
        <dbReference type="Pfam" id="PF00441"/>
    </source>
</evidence>
<dbReference type="SUPFAM" id="SSF47203">
    <property type="entry name" value="Acyl-CoA dehydrogenase C-terminal domain-like"/>
    <property type="match status" value="1"/>
</dbReference>
<evidence type="ECO:0000259" key="7">
    <source>
        <dbReference type="Pfam" id="PF02770"/>
    </source>
</evidence>
<dbReference type="InterPro" id="IPR013786">
    <property type="entry name" value="AcylCoA_DH/ox_N"/>
</dbReference>
<reference evidence="9 10" key="1">
    <citation type="submission" date="2012-07" db="EMBL/GenBank/DDBJ databases">
        <title>The Genome Sequence of Facklamia hominis CCUG 36813.</title>
        <authorList>
            <consortium name="The Broad Institute Genome Sequencing Platform"/>
            <person name="Earl A."/>
            <person name="Ward D."/>
            <person name="Feldgarden M."/>
            <person name="Gevers D."/>
            <person name="Huys G."/>
            <person name="Walker B."/>
            <person name="Young S.K."/>
            <person name="Zeng Q."/>
            <person name="Gargeya S."/>
            <person name="Fitzgerald M."/>
            <person name="Haas B."/>
            <person name="Abouelleil A."/>
            <person name="Alvarado L."/>
            <person name="Arachchi H.M."/>
            <person name="Berlin A.M."/>
            <person name="Chapman S.B."/>
            <person name="Goldberg J."/>
            <person name="Griggs A."/>
            <person name="Gujja S."/>
            <person name="Hansen M."/>
            <person name="Howarth C."/>
            <person name="Imamovic A."/>
            <person name="Larimer J."/>
            <person name="McCowen C."/>
            <person name="Montmayeur A."/>
            <person name="Murphy C."/>
            <person name="Neiman D."/>
            <person name="Pearson M."/>
            <person name="Priest M."/>
            <person name="Roberts A."/>
            <person name="Saif S."/>
            <person name="Shea T."/>
            <person name="Sisk P."/>
            <person name="Sykes S."/>
            <person name="Wortman J."/>
            <person name="Nusbaum C."/>
            <person name="Birren B."/>
        </authorList>
    </citation>
    <scope>NUCLEOTIDE SEQUENCE [LARGE SCALE GENOMIC DNA]</scope>
    <source>
        <strain evidence="9 10">CCUG 36813</strain>
    </source>
</reference>
<dbReference type="InterPro" id="IPR009075">
    <property type="entry name" value="AcylCo_DH/oxidase_C"/>
</dbReference>
<dbReference type="Proteomes" id="UP000004465">
    <property type="component" value="Unassembled WGS sequence"/>
</dbReference>
<evidence type="ECO:0000256" key="4">
    <source>
        <dbReference type="ARBA" id="ARBA00022827"/>
    </source>
</evidence>
<dbReference type="InterPro" id="IPR006091">
    <property type="entry name" value="Acyl-CoA_Oxase/DH_mid-dom"/>
</dbReference>
<dbReference type="Pfam" id="PF02770">
    <property type="entry name" value="Acyl-CoA_dh_M"/>
    <property type="match status" value="1"/>
</dbReference>
<evidence type="ECO:0000256" key="1">
    <source>
        <dbReference type="ARBA" id="ARBA00001974"/>
    </source>
</evidence>
<keyword evidence="3 5" id="KW-0285">Flavoprotein</keyword>
<dbReference type="GO" id="GO:0003995">
    <property type="term" value="F:acyl-CoA dehydrogenase activity"/>
    <property type="evidence" value="ECO:0007669"/>
    <property type="project" value="TreeGrafter"/>
</dbReference>